<keyword evidence="2" id="KW-0547">Nucleotide-binding</keyword>
<feature type="region of interest" description="Disordered" evidence="5">
    <location>
        <begin position="1"/>
        <end position="20"/>
    </location>
</feature>
<feature type="domain" description="ABC transporter" evidence="6">
    <location>
        <begin position="589"/>
        <end position="812"/>
    </location>
</feature>
<dbReference type="RefSeq" id="XP_002775411.1">
    <property type="nucleotide sequence ID" value="XM_002775365.1"/>
</dbReference>
<dbReference type="InParanoid" id="C5L6W5"/>
<reference evidence="7 8" key="1">
    <citation type="submission" date="2008-07" db="EMBL/GenBank/DDBJ databases">
        <authorList>
            <person name="El-Sayed N."/>
            <person name="Caler E."/>
            <person name="Inman J."/>
            <person name="Amedeo P."/>
            <person name="Hass B."/>
            <person name="Wortman J."/>
        </authorList>
    </citation>
    <scope>NUCLEOTIDE SEQUENCE [LARGE SCALE GENOMIC DNA]</scope>
    <source>
        <strain evidence="8">ATCC 50983 / TXsc</strain>
    </source>
</reference>
<feature type="compositionally biased region" description="Acidic residues" evidence="5">
    <location>
        <begin position="861"/>
        <end position="875"/>
    </location>
</feature>
<dbReference type="GO" id="GO:0005524">
    <property type="term" value="F:ATP binding"/>
    <property type="evidence" value="ECO:0007669"/>
    <property type="project" value="UniProtKB-KW"/>
</dbReference>
<gene>
    <name evidence="7" type="ORF">Pmar_PMAR020386</name>
</gene>
<dbReference type="OrthoDB" id="2110130at2759"/>
<dbReference type="Pfam" id="PF00005">
    <property type="entry name" value="ABC_tran"/>
    <property type="match status" value="2"/>
</dbReference>
<feature type="compositionally biased region" description="Basic and acidic residues" evidence="5">
    <location>
        <begin position="813"/>
        <end position="843"/>
    </location>
</feature>
<dbReference type="GeneID" id="9059920"/>
<dbReference type="InterPro" id="IPR017871">
    <property type="entry name" value="ABC_transporter-like_CS"/>
</dbReference>
<feature type="compositionally biased region" description="Acidic residues" evidence="5">
    <location>
        <begin position="893"/>
        <end position="910"/>
    </location>
</feature>
<evidence type="ECO:0000256" key="4">
    <source>
        <dbReference type="SAM" id="Coils"/>
    </source>
</evidence>
<dbReference type="InterPro" id="IPR050611">
    <property type="entry name" value="ABCF"/>
</dbReference>
<feature type="compositionally biased region" description="Basic residues" evidence="5">
    <location>
        <begin position="844"/>
        <end position="854"/>
    </location>
</feature>
<dbReference type="PROSITE" id="PS00211">
    <property type="entry name" value="ABC_TRANSPORTER_1"/>
    <property type="match status" value="1"/>
</dbReference>
<keyword evidence="1" id="KW-0677">Repeat</keyword>
<dbReference type="FunFam" id="3.40.50.300:FF:000011">
    <property type="entry name" value="Putative ABC transporter ATP-binding component"/>
    <property type="match status" value="1"/>
</dbReference>
<feature type="domain" description="ABC transporter" evidence="6">
    <location>
        <begin position="279"/>
        <end position="544"/>
    </location>
</feature>
<evidence type="ECO:0000313" key="8">
    <source>
        <dbReference type="Proteomes" id="UP000007800"/>
    </source>
</evidence>
<dbReference type="CDD" id="cd03221">
    <property type="entry name" value="ABCF_EF-3"/>
    <property type="match status" value="2"/>
</dbReference>
<dbReference type="InterPro" id="IPR003593">
    <property type="entry name" value="AAA+_ATPase"/>
</dbReference>
<feature type="compositionally biased region" description="Basic residues" evidence="5">
    <location>
        <begin position="996"/>
        <end position="1005"/>
    </location>
</feature>
<feature type="compositionally biased region" description="Basic residues" evidence="5">
    <location>
        <begin position="1"/>
        <end position="11"/>
    </location>
</feature>
<dbReference type="SMART" id="SM00382">
    <property type="entry name" value="AAA"/>
    <property type="match status" value="2"/>
</dbReference>
<feature type="region of interest" description="Disordered" evidence="5">
    <location>
        <begin position="813"/>
        <end position="1005"/>
    </location>
</feature>
<dbReference type="Gene3D" id="3.40.50.300">
    <property type="entry name" value="P-loop containing nucleotide triphosphate hydrolases"/>
    <property type="match status" value="2"/>
</dbReference>
<feature type="coiled-coil region" evidence="4">
    <location>
        <begin position="365"/>
        <end position="416"/>
    </location>
</feature>
<keyword evidence="8" id="KW-1185">Reference proteome</keyword>
<dbReference type="FunFam" id="3.40.50.300:FF:001197">
    <property type="entry name" value="Putative ATP-binding cassette family ATPase"/>
    <property type="match status" value="1"/>
</dbReference>
<evidence type="ECO:0000256" key="3">
    <source>
        <dbReference type="ARBA" id="ARBA00022840"/>
    </source>
</evidence>
<proteinExistence type="predicted"/>
<evidence type="ECO:0000256" key="1">
    <source>
        <dbReference type="ARBA" id="ARBA00022737"/>
    </source>
</evidence>
<feature type="compositionally biased region" description="Acidic residues" evidence="5">
    <location>
        <begin position="934"/>
        <end position="949"/>
    </location>
</feature>
<keyword evidence="3" id="KW-0067">ATP-binding</keyword>
<feature type="compositionally biased region" description="Basic and acidic residues" evidence="5">
    <location>
        <begin position="983"/>
        <end position="995"/>
    </location>
</feature>
<evidence type="ECO:0000259" key="6">
    <source>
        <dbReference type="PROSITE" id="PS50893"/>
    </source>
</evidence>
<protein>
    <submittedName>
        <fullName evidence="7">ABC transporter, putative</fullName>
    </submittedName>
</protein>
<evidence type="ECO:0000313" key="7">
    <source>
        <dbReference type="EMBL" id="EER07227.1"/>
    </source>
</evidence>
<dbReference type="PANTHER" id="PTHR19211">
    <property type="entry name" value="ATP-BINDING TRANSPORT PROTEIN-RELATED"/>
    <property type="match status" value="1"/>
</dbReference>
<dbReference type="InterPro" id="IPR027417">
    <property type="entry name" value="P-loop_NTPase"/>
</dbReference>
<dbReference type="InterPro" id="IPR003439">
    <property type="entry name" value="ABC_transporter-like_ATP-bd"/>
</dbReference>
<evidence type="ECO:0000256" key="5">
    <source>
        <dbReference type="SAM" id="MobiDB-lite"/>
    </source>
</evidence>
<sequence>MGKAAKAKKAAKLTPDQRRAAEMDEDAFPNDFVMDGAGNMLNRRDVIQALSERVEVIDGKDATFVSKVRPTGGTRVFGKSSECIFTNMGDFRSTLGFGFVQCPQTTESVTLRLRLTSQIITLVYDPDEEEAATVTDEVLPTKEGEQPRKLKFREYAFDDVVSYTGDPSISHVRLVNYADVQVPKQEDIHDELPYVDVRLGTAGRLIFVRPDFTHTMCTKLLLSQIKKQATDTATLVAEQEANEKRRVENIRAGYVPPTGLEAYSMSVPEGGIKCDDNALTVEGLNISAPRQQLFVDASFRIVQGHRYGLLGPNGYGKTTLLRHIQHGAIPVSESWDVFLVEQEAHATDSKVIDEVLSADATTVKLMKAEEDIMKQLDEAADDEAKAADTESILKLQDQLEEIIKDLSAREADKQEAKVRKILAGLGFTPEDQEKPVRQFSGGWRMRVSLARALFMQPKLLMLDEPTNHLDLDAVLWLDHYLAEEYPFTVLVVSHDADFLDSVCTDIISVENKKLLQYRGGYTDFQRMHEQQFAKQTKEWDLLQRQLKNCKSKADREALLKKKAHITKPVEYRVKFNLKGQGQDDRLGGLGLRDVSFSYSGKTPFILNHVEFGVDCTSRIAVVGANGSGKSTFLKLLTSELEPTEGEIMANHGLRVELFSQHFEEKLDLALTPVEQILQVGRGLPGAEAVKTPEKARQILGRYGLPSESHVKHIGNLSGGQKARVAFALLGLRAPHLLILDEPTNHLDIETVEALIDSLEEYDGGVVVVSHDARLIKSLDCEMWICSDGTVWRFGGNFDKYRNRVLAEVEARERRVEQQMEANRKSKLERHAARLGRKRAESAHKKEKKEKKSKRKEKEEAVVEEEEEEEEEDSDLDLAMFAGGKARQQAAAEADVESSDSEEDSDDDEDAFLAQFAKQNKKKGRRAPTPPPPESDSDDEEDDEDDDEDPFLAQFAKKNNSRGGRKVATDDSDDDEDSAAAVVEFKHEEVVDDKPSKGKSKGRRRR</sequence>
<dbReference type="PROSITE" id="PS50893">
    <property type="entry name" value="ABC_TRANSPORTER_2"/>
    <property type="match status" value="2"/>
</dbReference>
<dbReference type="GO" id="GO:0016887">
    <property type="term" value="F:ATP hydrolysis activity"/>
    <property type="evidence" value="ECO:0007669"/>
    <property type="project" value="InterPro"/>
</dbReference>
<keyword evidence="4" id="KW-0175">Coiled coil</keyword>
<dbReference type="EMBL" id="GG679899">
    <property type="protein sequence ID" value="EER07227.1"/>
    <property type="molecule type" value="Genomic_DNA"/>
</dbReference>
<dbReference type="Proteomes" id="UP000007800">
    <property type="component" value="Unassembled WGS sequence"/>
</dbReference>
<accession>C5L6W5</accession>
<evidence type="ECO:0000256" key="2">
    <source>
        <dbReference type="ARBA" id="ARBA00022741"/>
    </source>
</evidence>
<dbReference type="AlphaFoldDB" id="C5L6W5"/>
<organism evidence="8">
    <name type="scientific">Perkinsus marinus (strain ATCC 50983 / TXsc)</name>
    <dbReference type="NCBI Taxonomy" id="423536"/>
    <lineage>
        <taxon>Eukaryota</taxon>
        <taxon>Sar</taxon>
        <taxon>Alveolata</taxon>
        <taxon>Perkinsozoa</taxon>
        <taxon>Perkinsea</taxon>
        <taxon>Perkinsida</taxon>
        <taxon>Perkinsidae</taxon>
        <taxon>Perkinsus</taxon>
    </lineage>
</organism>
<dbReference type="SUPFAM" id="SSF52540">
    <property type="entry name" value="P-loop containing nucleoside triphosphate hydrolases"/>
    <property type="match status" value="2"/>
</dbReference>
<dbReference type="PANTHER" id="PTHR19211:SF14">
    <property type="entry name" value="ATP-BINDING CASSETTE SUB-FAMILY F MEMBER 1"/>
    <property type="match status" value="1"/>
</dbReference>
<name>C5L6W5_PERM5</name>